<dbReference type="AlphaFoldDB" id="A0AAD6LYW6"/>
<name>A0AAD6LYW6_9ROSI</name>
<organism evidence="1 2">
    <name type="scientific">Populus alba x Populus x berolinensis</name>
    <dbReference type="NCBI Taxonomy" id="444605"/>
    <lineage>
        <taxon>Eukaryota</taxon>
        <taxon>Viridiplantae</taxon>
        <taxon>Streptophyta</taxon>
        <taxon>Embryophyta</taxon>
        <taxon>Tracheophyta</taxon>
        <taxon>Spermatophyta</taxon>
        <taxon>Magnoliopsida</taxon>
        <taxon>eudicotyledons</taxon>
        <taxon>Gunneridae</taxon>
        <taxon>Pentapetalae</taxon>
        <taxon>rosids</taxon>
        <taxon>fabids</taxon>
        <taxon>Malpighiales</taxon>
        <taxon>Salicaceae</taxon>
        <taxon>Saliceae</taxon>
        <taxon>Populus</taxon>
    </lineage>
</organism>
<reference evidence="1" key="1">
    <citation type="journal article" date="2023" name="Mol. Ecol. Resour.">
        <title>Chromosome-level genome assembly of a triploid poplar Populus alba 'Berolinensis'.</title>
        <authorList>
            <person name="Chen S."/>
            <person name="Yu Y."/>
            <person name="Wang X."/>
            <person name="Wang S."/>
            <person name="Zhang T."/>
            <person name="Zhou Y."/>
            <person name="He R."/>
            <person name="Meng N."/>
            <person name="Wang Y."/>
            <person name="Liu W."/>
            <person name="Liu Z."/>
            <person name="Liu J."/>
            <person name="Guo Q."/>
            <person name="Huang H."/>
            <person name="Sederoff R.R."/>
            <person name="Wang G."/>
            <person name="Qu G."/>
            <person name="Chen S."/>
        </authorList>
    </citation>
    <scope>NUCLEOTIDE SEQUENCE</scope>
    <source>
        <strain evidence="1">SC-2020</strain>
    </source>
</reference>
<comment type="caution">
    <text evidence="1">The sequence shown here is derived from an EMBL/GenBank/DDBJ whole genome shotgun (WGS) entry which is preliminary data.</text>
</comment>
<keyword evidence="2" id="KW-1185">Reference proteome</keyword>
<proteinExistence type="predicted"/>
<evidence type="ECO:0000313" key="2">
    <source>
        <dbReference type="Proteomes" id="UP001164929"/>
    </source>
</evidence>
<gene>
    <name evidence="1" type="ORF">NC653_031488</name>
</gene>
<dbReference type="Proteomes" id="UP001164929">
    <property type="component" value="Chromosome 13"/>
</dbReference>
<evidence type="ECO:0000313" key="1">
    <source>
        <dbReference type="EMBL" id="KAJ6975672.1"/>
    </source>
</evidence>
<accession>A0AAD6LYW6</accession>
<dbReference type="EMBL" id="JAQIZT010000013">
    <property type="protein sequence ID" value="KAJ6975672.1"/>
    <property type="molecule type" value="Genomic_DNA"/>
</dbReference>
<sequence>MLRRKTQAFHPNHLILFPFQVWYVLFCKAVCFSKLCKCNECFE</sequence>
<protein>
    <submittedName>
        <fullName evidence="1">Uncharacterized protein</fullName>
    </submittedName>
</protein>